<dbReference type="GO" id="GO:0005829">
    <property type="term" value="C:cytosol"/>
    <property type="evidence" value="ECO:0007669"/>
    <property type="project" value="UniProtKB-SubCell"/>
</dbReference>
<dbReference type="STRING" id="6412.T1G5E3"/>
<keyword evidence="4" id="KW-1185">Reference proteome</keyword>
<dbReference type="PANTHER" id="PTHR13246">
    <property type="entry name" value="ENDO BETA N-ACETYLGLUCOSAMINIDASE"/>
    <property type="match status" value="1"/>
</dbReference>
<dbReference type="Pfam" id="PF03644">
    <property type="entry name" value="Glyco_hydro_85"/>
    <property type="match status" value="1"/>
</dbReference>
<evidence type="ECO:0000313" key="2">
    <source>
        <dbReference type="EMBL" id="ESN99651.1"/>
    </source>
</evidence>
<evidence type="ECO:0000259" key="1">
    <source>
        <dbReference type="Pfam" id="PF03644"/>
    </source>
</evidence>
<dbReference type="GO" id="GO:0033925">
    <property type="term" value="F:mannosyl-glycoprotein endo-beta-N-acetylglucosaminidase activity"/>
    <property type="evidence" value="ECO:0007669"/>
    <property type="project" value="UniProtKB-EC"/>
</dbReference>
<dbReference type="InParanoid" id="T1G5E3"/>
<reference evidence="4" key="1">
    <citation type="submission" date="2012-12" db="EMBL/GenBank/DDBJ databases">
        <authorList>
            <person name="Hellsten U."/>
            <person name="Grimwood J."/>
            <person name="Chapman J.A."/>
            <person name="Shapiro H."/>
            <person name="Aerts A."/>
            <person name="Otillar R.P."/>
            <person name="Terry A.Y."/>
            <person name="Boore J.L."/>
            <person name="Simakov O."/>
            <person name="Marletaz F."/>
            <person name="Cho S.-J."/>
            <person name="Edsinger-Gonzales E."/>
            <person name="Havlak P."/>
            <person name="Kuo D.-H."/>
            <person name="Larsson T."/>
            <person name="Lv J."/>
            <person name="Arendt D."/>
            <person name="Savage R."/>
            <person name="Osoegawa K."/>
            <person name="de Jong P."/>
            <person name="Lindberg D.R."/>
            <person name="Seaver E.C."/>
            <person name="Weisblat D.A."/>
            <person name="Putnam N.H."/>
            <person name="Grigoriev I.V."/>
            <person name="Rokhsar D.S."/>
        </authorList>
    </citation>
    <scope>NUCLEOTIDE SEQUENCE</scope>
</reference>
<proteinExistence type="predicted"/>
<dbReference type="RefSeq" id="XP_009022243.1">
    <property type="nucleotide sequence ID" value="XM_009023995.1"/>
</dbReference>
<gene>
    <name evidence="3" type="primary">20216290</name>
    <name evidence="2" type="ORF">HELRODRAFT_84071</name>
</gene>
<dbReference type="OrthoDB" id="284473at2759"/>
<dbReference type="Proteomes" id="UP000015101">
    <property type="component" value="Unassembled WGS sequence"/>
</dbReference>
<dbReference type="FunFam" id="3.20.20.80:FF:000248">
    <property type="entry name" value="Endo-b-N-acetylGlucosaminidase"/>
    <property type="match status" value="1"/>
</dbReference>
<dbReference type="OMA" id="NWDDEML"/>
<dbReference type="AlphaFoldDB" id="T1G5E3"/>
<reference evidence="2 4" key="2">
    <citation type="journal article" date="2013" name="Nature">
        <title>Insights into bilaterian evolution from three spiralian genomes.</title>
        <authorList>
            <person name="Simakov O."/>
            <person name="Marletaz F."/>
            <person name="Cho S.J."/>
            <person name="Edsinger-Gonzales E."/>
            <person name="Havlak P."/>
            <person name="Hellsten U."/>
            <person name="Kuo D.H."/>
            <person name="Larsson T."/>
            <person name="Lv J."/>
            <person name="Arendt D."/>
            <person name="Savage R."/>
            <person name="Osoegawa K."/>
            <person name="de Jong P."/>
            <person name="Grimwood J."/>
            <person name="Chapman J.A."/>
            <person name="Shapiro H."/>
            <person name="Aerts A."/>
            <person name="Otillar R.P."/>
            <person name="Terry A.Y."/>
            <person name="Boore J.L."/>
            <person name="Grigoriev I.V."/>
            <person name="Lindberg D.R."/>
            <person name="Seaver E.C."/>
            <person name="Weisblat D.A."/>
            <person name="Putnam N.H."/>
            <person name="Rokhsar D.S."/>
        </authorList>
    </citation>
    <scope>NUCLEOTIDE SEQUENCE</scope>
</reference>
<dbReference type="HOGENOM" id="CLU_032246_0_0_1"/>
<evidence type="ECO:0000313" key="4">
    <source>
        <dbReference type="Proteomes" id="UP000015101"/>
    </source>
</evidence>
<reference evidence="3" key="3">
    <citation type="submission" date="2015-06" db="UniProtKB">
        <authorList>
            <consortium name="EnsemblMetazoa"/>
        </authorList>
    </citation>
    <scope>IDENTIFICATION</scope>
</reference>
<sequence length="261" mass="30648">PRTLVCHDLKGGYLDDEKCLLGWKMEGYRFWRWWQVDIFVYFSHNFVTIPPACWIDASHKHGVPILGTLITEWDDGVQLCSQFLKNDDVMEKFVKKLVDITLYYNFDGWLLNIENKLDFIERMLNFVEILTERLHKVHANSLVVWYDSVTIDGNLLWQNELNDNNVLFFNRCDGIFLNYTWTEENLNETMKRASLLNRPDNVFIGIDVFARGCVGKFDVCKSMEKIKSRNLSSAIFAPSWTFEAIGRDVELGKDFFQNETK</sequence>
<dbReference type="SUPFAM" id="SSF51445">
    <property type="entry name" value="(Trans)glycosidases"/>
    <property type="match status" value="1"/>
</dbReference>
<organism evidence="3 4">
    <name type="scientific">Helobdella robusta</name>
    <name type="common">Californian leech</name>
    <dbReference type="NCBI Taxonomy" id="6412"/>
    <lineage>
        <taxon>Eukaryota</taxon>
        <taxon>Metazoa</taxon>
        <taxon>Spiralia</taxon>
        <taxon>Lophotrochozoa</taxon>
        <taxon>Annelida</taxon>
        <taxon>Clitellata</taxon>
        <taxon>Hirudinea</taxon>
        <taxon>Rhynchobdellida</taxon>
        <taxon>Glossiphoniidae</taxon>
        <taxon>Helobdella</taxon>
    </lineage>
</organism>
<dbReference type="PANTHER" id="PTHR13246:SF1">
    <property type="entry name" value="CYTOSOLIC ENDO-BETA-N-ACETYLGLUCOSAMINIDASE"/>
    <property type="match status" value="1"/>
</dbReference>
<dbReference type="EMBL" id="KB097106">
    <property type="protein sequence ID" value="ESN99651.1"/>
    <property type="molecule type" value="Genomic_DNA"/>
</dbReference>
<dbReference type="InterPro" id="IPR005201">
    <property type="entry name" value="TIM_ENGase"/>
</dbReference>
<name>T1G5E3_HELRO</name>
<dbReference type="CTD" id="20216290"/>
<dbReference type="eggNOG" id="KOG2331">
    <property type="taxonomic scope" value="Eukaryota"/>
</dbReference>
<dbReference type="Gene3D" id="3.20.20.80">
    <property type="entry name" value="Glycosidases"/>
    <property type="match status" value="1"/>
</dbReference>
<protein>
    <recommendedName>
        <fullName evidence="1">Cytosolic endo-beta-N-acetylglucosaminidase TIM barrel domain-containing protein</fullName>
    </recommendedName>
</protein>
<dbReference type="EMBL" id="AMQM01005848">
    <property type="status" value="NOT_ANNOTATED_CDS"/>
    <property type="molecule type" value="Genomic_DNA"/>
</dbReference>
<dbReference type="InterPro" id="IPR032979">
    <property type="entry name" value="ENGase"/>
</dbReference>
<dbReference type="GeneID" id="20216290"/>
<accession>T1G5E3</accession>
<feature type="domain" description="Cytosolic endo-beta-N-acetylglucosaminidase TIM barrel" evidence="1">
    <location>
        <begin position="23"/>
        <end position="260"/>
    </location>
</feature>
<dbReference type="KEGG" id="hro:HELRODRAFT_84071"/>
<evidence type="ECO:0000313" key="3">
    <source>
        <dbReference type="EnsemblMetazoa" id="HelroP84071"/>
    </source>
</evidence>
<dbReference type="EnsemblMetazoa" id="HelroT84071">
    <property type="protein sequence ID" value="HelroP84071"/>
    <property type="gene ID" value="HelroG84071"/>
</dbReference>
<dbReference type="InterPro" id="IPR017853">
    <property type="entry name" value="GH"/>
</dbReference>